<dbReference type="Pfam" id="PF10507">
    <property type="entry name" value="TMEM65"/>
    <property type="match status" value="1"/>
</dbReference>
<dbReference type="GO" id="GO:0005739">
    <property type="term" value="C:mitochondrion"/>
    <property type="evidence" value="ECO:0007669"/>
    <property type="project" value="TreeGrafter"/>
</dbReference>
<evidence type="ECO:0000256" key="2">
    <source>
        <dbReference type="ARBA" id="ARBA00022692"/>
    </source>
</evidence>
<feature type="transmembrane region" description="Helical" evidence="5">
    <location>
        <begin position="171"/>
        <end position="194"/>
    </location>
</feature>
<comment type="subcellular location">
    <subcellularLocation>
        <location evidence="1">Membrane</location>
        <topology evidence="1">Multi-pass membrane protein</topology>
    </subcellularLocation>
</comment>
<comment type="caution">
    <text evidence="6">The sequence shown here is derived from an EMBL/GenBank/DDBJ whole genome shotgun (WGS) entry which is preliminary data.</text>
</comment>
<dbReference type="STRING" id="1157962.A0A250XGJ9"/>
<feature type="transmembrane region" description="Helical" evidence="5">
    <location>
        <begin position="134"/>
        <end position="151"/>
    </location>
</feature>
<keyword evidence="2 5" id="KW-0812">Transmembrane</keyword>
<keyword evidence="4 5" id="KW-0472">Membrane</keyword>
<dbReference type="InterPro" id="IPR019537">
    <property type="entry name" value="TMEM65"/>
</dbReference>
<accession>A0A250XGJ9</accession>
<sequence>MIPRLLSQVHNKYLLLKSKDTAQSFHKCLYSSHNESGHSPEAIASTVHVFDQDALSASQSLANALSPAQRSVLLAALSKKVDPEMINDAYIEELFKLSSNADGHVTERCFKSILLAHTSAPGVMNSQRPDLSTLRMLFLASAIPFIGFGFLDNFIMLTVGEEIDSVFGTRLGLTTMASAGLGNLVADAVGVGAANGIERGVKKLHFVKPLELSRSQEGMSIVKATKLSGSLIGVVIGCLLGLSPLVISGHFFTQP</sequence>
<gene>
    <name evidence="6" type="ORF">CEUSTIGMA_g9633.t1</name>
</gene>
<dbReference type="GO" id="GO:0016020">
    <property type="term" value="C:membrane"/>
    <property type="evidence" value="ECO:0007669"/>
    <property type="project" value="UniProtKB-SubCell"/>
</dbReference>
<dbReference type="Proteomes" id="UP000232323">
    <property type="component" value="Unassembled WGS sequence"/>
</dbReference>
<evidence type="ECO:0008006" key="8">
    <source>
        <dbReference type="Google" id="ProtNLM"/>
    </source>
</evidence>
<evidence type="ECO:0000313" key="7">
    <source>
        <dbReference type="Proteomes" id="UP000232323"/>
    </source>
</evidence>
<evidence type="ECO:0000256" key="1">
    <source>
        <dbReference type="ARBA" id="ARBA00004141"/>
    </source>
</evidence>
<proteinExistence type="predicted"/>
<reference evidence="6 7" key="1">
    <citation type="submission" date="2017-08" db="EMBL/GenBank/DDBJ databases">
        <title>Acidophilic green algal genome provides insights into adaptation to an acidic environment.</title>
        <authorList>
            <person name="Hirooka S."/>
            <person name="Hirose Y."/>
            <person name="Kanesaki Y."/>
            <person name="Higuchi S."/>
            <person name="Fujiwara T."/>
            <person name="Onuma R."/>
            <person name="Era A."/>
            <person name="Ohbayashi R."/>
            <person name="Uzuka A."/>
            <person name="Nozaki H."/>
            <person name="Yoshikawa H."/>
            <person name="Miyagishima S.Y."/>
        </authorList>
    </citation>
    <scope>NUCLEOTIDE SEQUENCE [LARGE SCALE GENOMIC DNA]</scope>
    <source>
        <strain evidence="6 7">NIES-2499</strain>
    </source>
</reference>
<evidence type="ECO:0000256" key="4">
    <source>
        <dbReference type="ARBA" id="ARBA00023136"/>
    </source>
</evidence>
<keyword evidence="3 5" id="KW-1133">Transmembrane helix</keyword>
<name>A0A250XGJ9_9CHLO</name>
<evidence type="ECO:0000256" key="5">
    <source>
        <dbReference type="SAM" id="Phobius"/>
    </source>
</evidence>
<keyword evidence="7" id="KW-1185">Reference proteome</keyword>
<dbReference type="EMBL" id="BEGY01000077">
    <property type="protein sequence ID" value="GAX82205.1"/>
    <property type="molecule type" value="Genomic_DNA"/>
</dbReference>
<dbReference type="PANTHER" id="PTHR21706">
    <property type="entry name" value="TRANSMEMBRANE PROTEIN 65"/>
    <property type="match status" value="1"/>
</dbReference>
<dbReference type="PANTHER" id="PTHR21706:SF15">
    <property type="entry name" value="TRANSMEMBRANE PROTEIN 65"/>
    <property type="match status" value="1"/>
</dbReference>
<evidence type="ECO:0000313" key="6">
    <source>
        <dbReference type="EMBL" id="GAX82205.1"/>
    </source>
</evidence>
<dbReference type="OrthoDB" id="430821at2759"/>
<protein>
    <recommendedName>
        <fullName evidence="8">EF-hand domain-containing protein</fullName>
    </recommendedName>
</protein>
<dbReference type="AlphaFoldDB" id="A0A250XGJ9"/>
<organism evidence="6 7">
    <name type="scientific">Chlamydomonas eustigma</name>
    <dbReference type="NCBI Taxonomy" id="1157962"/>
    <lineage>
        <taxon>Eukaryota</taxon>
        <taxon>Viridiplantae</taxon>
        <taxon>Chlorophyta</taxon>
        <taxon>core chlorophytes</taxon>
        <taxon>Chlorophyceae</taxon>
        <taxon>CS clade</taxon>
        <taxon>Chlamydomonadales</taxon>
        <taxon>Chlamydomonadaceae</taxon>
        <taxon>Chlamydomonas</taxon>
    </lineage>
</organism>
<evidence type="ECO:0000256" key="3">
    <source>
        <dbReference type="ARBA" id="ARBA00022989"/>
    </source>
</evidence>
<feature type="transmembrane region" description="Helical" evidence="5">
    <location>
        <begin position="229"/>
        <end position="252"/>
    </location>
</feature>